<evidence type="ECO:0000313" key="5">
    <source>
        <dbReference type="RefSeq" id="XP_035829047.1"/>
    </source>
</evidence>
<dbReference type="Pfam" id="PF14519">
    <property type="entry name" value="Macro_2"/>
    <property type="match status" value="1"/>
</dbReference>
<sequence>MAGCILNDWDVVYYLRDVKEAMVEAWQEVFDDYSESVRVSQGDLFEGAPAADAVVSTGNSFGFMDGSVDGACKEFFGAQIQRCLQKIIREDYDGELLVGQAVVMPTYGEEGKDASKKEKAIKYLISAPTVRVPADVSSTANAYLAFRAVILAVRRHNKMNGCEPIKSVLVPGLAARTGGMPELRCAWQMLQAYETFALDKHAARRRPDSLTEMSGDHLKLCQWEKQVKPSRGARIVNTLFQLFGINFSSSPKRKEQ</sequence>
<keyword evidence="2" id="KW-1185">Reference proteome</keyword>
<dbReference type="Proteomes" id="UP000694888">
    <property type="component" value="Unplaced"/>
</dbReference>
<evidence type="ECO:0000313" key="4">
    <source>
        <dbReference type="RefSeq" id="XP_035829046.1"/>
    </source>
</evidence>
<protein>
    <submittedName>
        <fullName evidence="3 4">Uncharacterized protein LOC101861404 isoform X1</fullName>
    </submittedName>
</protein>
<dbReference type="InterPro" id="IPR043472">
    <property type="entry name" value="Macro_dom-like"/>
</dbReference>
<dbReference type="GeneID" id="101861404"/>
<gene>
    <name evidence="3 4 5 6" type="primary">LOC101861404</name>
</gene>
<dbReference type="Gene3D" id="3.40.220.10">
    <property type="entry name" value="Leucine Aminopeptidase, subunit E, domain 1"/>
    <property type="match status" value="1"/>
</dbReference>
<dbReference type="SUPFAM" id="SSF52949">
    <property type="entry name" value="Macro domain-like"/>
    <property type="match status" value="1"/>
</dbReference>
<dbReference type="RefSeq" id="XP_035829048.1">
    <property type="nucleotide sequence ID" value="XM_035973155.1"/>
</dbReference>
<accession>A0ABM0K8I1</accession>
<dbReference type="PROSITE" id="PS51154">
    <property type="entry name" value="MACRO"/>
    <property type="match status" value="1"/>
</dbReference>
<dbReference type="RefSeq" id="XP_035829046.1">
    <property type="nucleotide sequence ID" value="XM_035973153.1"/>
</dbReference>
<feature type="domain" description="Macro" evidence="1">
    <location>
        <begin position="24"/>
        <end position="214"/>
    </location>
</feature>
<evidence type="ECO:0000313" key="3">
    <source>
        <dbReference type="RefSeq" id="XP_005111338.1"/>
    </source>
</evidence>
<dbReference type="InterPro" id="IPR028071">
    <property type="entry name" value="Macro-like_dom"/>
</dbReference>
<evidence type="ECO:0000313" key="6">
    <source>
        <dbReference type="RefSeq" id="XP_035829048.1"/>
    </source>
</evidence>
<reference evidence="3 4" key="1">
    <citation type="submission" date="2025-05" db="UniProtKB">
        <authorList>
            <consortium name="RefSeq"/>
        </authorList>
    </citation>
    <scope>IDENTIFICATION</scope>
</reference>
<organism evidence="2 3">
    <name type="scientific">Aplysia californica</name>
    <name type="common">California sea hare</name>
    <dbReference type="NCBI Taxonomy" id="6500"/>
    <lineage>
        <taxon>Eukaryota</taxon>
        <taxon>Metazoa</taxon>
        <taxon>Spiralia</taxon>
        <taxon>Lophotrochozoa</taxon>
        <taxon>Mollusca</taxon>
        <taxon>Gastropoda</taxon>
        <taxon>Heterobranchia</taxon>
        <taxon>Euthyneura</taxon>
        <taxon>Tectipleura</taxon>
        <taxon>Aplysiida</taxon>
        <taxon>Aplysioidea</taxon>
        <taxon>Aplysiidae</taxon>
        <taxon>Aplysia</taxon>
    </lineage>
</organism>
<evidence type="ECO:0000259" key="1">
    <source>
        <dbReference type="PROSITE" id="PS51154"/>
    </source>
</evidence>
<dbReference type="SMART" id="SM00506">
    <property type="entry name" value="A1pp"/>
    <property type="match status" value="1"/>
</dbReference>
<name>A0ABM0K8I1_APLCA</name>
<evidence type="ECO:0000313" key="2">
    <source>
        <dbReference type="Proteomes" id="UP000694888"/>
    </source>
</evidence>
<dbReference type="RefSeq" id="XP_005111338.1">
    <property type="nucleotide sequence ID" value="XM_005111281.3"/>
</dbReference>
<dbReference type="RefSeq" id="XP_035829047.1">
    <property type="nucleotide sequence ID" value="XM_035973154.1"/>
</dbReference>
<dbReference type="InterPro" id="IPR002589">
    <property type="entry name" value="Macro_dom"/>
</dbReference>
<proteinExistence type="predicted"/>